<keyword evidence="7" id="KW-0496">Mitochondrion</keyword>
<dbReference type="PANTHER" id="PTHR12386">
    <property type="entry name" value="ATP SYNTHASE SUBUNIT"/>
    <property type="match status" value="1"/>
</dbReference>
<dbReference type="InterPro" id="IPR032245">
    <property type="entry name" value="RMI2"/>
</dbReference>
<dbReference type="OrthoDB" id="437at2759"/>
<proteinExistence type="inferred from homology"/>
<organism evidence="10 11">
    <name type="scientific">Orchesella cincta</name>
    <name type="common">Springtail</name>
    <name type="synonym">Podura cincta</name>
    <dbReference type="NCBI Taxonomy" id="48709"/>
    <lineage>
        <taxon>Eukaryota</taxon>
        <taxon>Metazoa</taxon>
        <taxon>Ecdysozoa</taxon>
        <taxon>Arthropoda</taxon>
        <taxon>Hexapoda</taxon>
        <taxon>Collembola</taxon>
        <taxon>Entomobryomorpha</taxon>
        <taxon>Entomobryoidea</taxon>
        <taxon>Orchesellidae</taxon>
        <taxon>Orchesellinae</taxon>
        <taxon>Orchesella</taxon>
    </lineage>
</organism>
<evidence type="ECO:0000256" key="7">
    <source>
        <dbReference type="ARBA" id="ARBA00023128"/>
    </source>
</evidence>
<name>A0A1D2N2B2_ORCCI</name>
<dbReference type="Pfam" id="PF16100">
    <property type="entry name" value="RMI2"/>
    <property type="match status" value="1"/>
</dbReference>
<dbReference type="STRING" id="48709.A0A1D2N2B2"/>
<dbReference type="GO" id="GO:0015078">
    <property type="term" value="F:proton transmembrane transporter activity"/>
    <property type="evidence" value="ECO:0007669"/>
    <property type="project" value="InterPro"/>
</dbReference>
<evidence type="ECO:0000313" key="11">
    <source>
        <dbReference type="Proteomes" id="UP000094527"/>
    </source>
</evidence>
<reference evidence="10 11" key="1">
    <citation type="journal article" date="2016" name="Genome Biol. Evol.">
        <title>Gene Family Evolution Reflects Adaptation to Soil Environmental Stressors in the Genome of the Collembolan Orchesella cincta.</title>
        <authorList>
            <person name="Faddeeva-Vakhrusheva A."/>
            <person name="Derks M.F."/>
            <person name="Anvar S.Y."/>
            <person name="Agamennone V."/>
            <person name="Suring W."/>
            <person name="Smit S."/>
            <person name="van Straalen N.M."/>
            <person name="Roelofs D."/>
        </authorList>
    </citation>
    <scope>NUCLEOTIDE SEQUENCE [LARGE SCALE GENOMIC DNA]</scope>
    <source>
        <tissue evidence="10">Mixed pool</tissue>
    </source>
</reference>
<dbReference type="EMBL" id="LJIJ01000286">
    <property type="protein sequence ID" value="ODM99361.1"/>
    <property type="molecule type" value="Genomic_DNA"/>
</dbReference>
<dbReference type="InterPro" id="IPR006808">
    <property type="entry name" value="ATP_synth_F0_gsu_mt"/>
</dbReference>
<evidence type="ECO:0000256" key="9">
    <source>
        <dbReference type="ARBA" id="ARBA00023310"/>
    </source>
</evidence>
<evidence type="ECO:0000313" key="10">
    <source>
        <dbReference type="EMBL" id="ODM99361.1"/>
    </source>
</evidence>
<dbReference type="Pfam" id="PF04718">
    <property type="entry name" value="ATP-synt_G"/>
    <property type="match status" value="1"/>
</dbReference>
<keyword evidence="8" id="KW-0472">Membrane</keyword>
<evidence type="ECO:0000256" key="6">
    <source>
        <dbReference type="ARBA" id="ARBA00023065"/>
    </source>
</evidence>
<dbReference type="Proteomes" id="UP000094527">
    <property type="component" value="Unassembled WGS sequence"/>
</dbReference>
<sequence>MSASPADFFHCPAYKLLISDIKLAVKKQSLDDKQDDPEDQIWKVSITHVDLNSKEKLSLQPVNKILQLNVKLVWVQGKILRIAKEEMVNCSLLICDDDLGKDRATILDYNTVPGGDHADIKPGGYVGVLGQIWYNKPDVIIKASKLMYLGDRTIFKESWRDDVSLSKAFLAGLIVPNLLRQQSESVILHNLGIYLSCLNSAADQVIRQALEIYAATGLAARGPEMFSAMLKQAQPKFQVFLRYAKVELAPPTPGDIPKALGGIRNILSSFRTGRYKQLTVREAWLNTLVGAEITFWFFVGECIGKRHLRGYDV</sequence>
<dbReference type="GO" id="GO:0031966">
    <property type="term" value="C:mitochondrial membrane"/>
    <property type="evidence" value="ECO:0007669"/>
    <property type="project" value="UniProtKB-SubCell"/>
</dbReference>
<dbReference type="GO" id="GO:0045259">
    <property type="term" value="C:proton-transporting ATP synthase complex"/>
    <property type="evidence" value="ECO:0007669"/>
    <property type="project" value="UniProtKB-KW"/>
</dbReference>
<keyword evidence="6" id="KW-0406">Ion transport</keyword>
<protein>
    <submittedName>
        <fullName evidence="10">ATP synthase subunit g, mitochondrial</fullName>
    </submittedName>
</protein>
<evidence type="ECO:0000256" key="3">
    <source>
        <dbReference type="ARBA" id="ARBA00022448"/>
    </source>
</evidence>
<keyword evidence="11" id="KW-1185">Reference proteome</keyword>
<dbReference type="Gene3D" id="2.40.50.140">
    <property type="entry name" value="Nucleic acid-binding proteins"/>
    <property type="match status" value="1"/>
</dbReference>
<evidence type="ECO:0000256" key="4">
    <source>
        <dbReference type="ARBA" id="ARBA00022547"/>
    </source>
</evidence>
<keyword evidence="3" id="KW-0813">Transport</keyword>
<dbReference type="GO" id="GO:0015986">
    <property type="term" value="P:proton motive force-driven ATP synthesis"/>
    <property type="evidence" value="ECO:0007669"/>
    <property type="project" value="InterPro"/>
</dbReference>
<evidence type="ECO:0000256" key="5">
    <source>
        <dbReference type="ARBA" id="ARBA00022781"/>
    </source>
</evidence>
<comment type="subcellular location">
    <subcellularLocation>
        <location evidence="1">Mitochondrion membrane</location>
    </subcellularLocation>
</comment>
<keyword evidence="5" id="KW-0375">Hydrogen ion transport</keyword>
<gene>
    <name evidence="10" type="ORF">Ocin01_07329</name>
</gene>
<keyword evidence="4" id="KW-0138">CF(0)</keyword>
<comment type="similarity">
    <text evidence="2">Belongs to the ATPase g subunit family.</text>
</comment>
<comment type="caution">
    <text evidence="10">The sequence shown here is derived from an EMBL/GenBank/DDBJ whole genome shotgun (WGS) entry which is preliminary data.</text>
</comment>
<evidence type="ECO:0000256" key="2">
    <source>
        <dbReference type="ARBA" id="ARBA00005699"/>
    </source>
</evidence>
<dbReference type="InterPro" id="IPR012340">
    <property type="entry name" value="NA-bd_OB-fold"/>
</dbReference>
<dbReference type="AlphaFoldDB" id="A0A1D2N2B2"/>
<evidence type="ECO:0000256" key="8">
    <source>
        <dbReference type="ARBA" id="ARBA00023136"/>
    </source>
</evidence>
<accession>A0A1D2N2B2</accession>
<evidence type="ECO:0000256" key="1">
    <source>
        <dbReference type="ARBA" id="ARBA00004325"/>
    </source>
</evidence>
<keyword evidence="9" id="KW-0066">ATP synthesis</keyword>